<evidence type="ECO:0000259" key="3">
    <source>
        <dbReference type="Pfam" id="PF14659"/>
    </source>
</evidence>
<dbReference type="Proteomes" id="UP000256718">
    <property type="component" value="Unassembled WGS sequence"/>
</dbReference>
<dbReference type="Pfam" id="PF14659">
    <property type="entry name" value="Phage_int_SAM_3"/>
    <property type="match status" value="1"/>
</dbReference>
<feature type="domain" description="AP2-like integrase N-terminal" evidence="2">
    <location>
        <begin position="11"/>
        <end position="52"/>
    </location>
</feature>
<dbReference type="Pfam" id="PF14657">
    <property type="entry name" value="Arm-DNA-bind_4"/>
    <property type="match status" value="1"/>
</dbReference>
<dbReference type="GO" id="GO:0015074">
    <property type="term" value="P:DNA integration"/>
    <property type="evidence" value="ECO:0007669"/>
    <property type="project" value="InterPro"/>
</dbReference>
<proteinExistence type="predicted"/>
<reference evidence="4 5" key="1">
    <citation type="journal article" date="2018" name="Emerg. Microbes Infect.">
        <title>Phenotypic and molecular analysis of nontypeable Group B streptococci: identification of cps2a and hybrid cps2a/cps5 Group B streptococcal capsule gene clusters.</title>
        <authorList>
            <person name="Alhhazmi A."/>
            <person name="Tyrrell G.J."/>
        </authorList>
    </citation>
    <scope>NUCLEOTIDE SEQUENCE [LARGE SCALE GENOMIC DNA]</scope>
    <source>
        <strain evidence="4 5">PLGBS17</strain>
    </source>
</reference>
<feature type="domain" description="Integrase SAM-like N-terminal" evidence="3">
    <location>
        <begin position="72"/>
        <end position="114"/>
    </location>
</feature>
<dbReference type="InterPro" id="IPR010998">
    <property type="entry name" value="Integrase_recombinase_N"/>
</dbReference>
<comment type="caution">
    <text evidence="4">The sequence shown here is derived from an EMBL/GenBank/DDBJ whole genome shotgun (WGS) entry which is preliminary data.</text>
</comment>
<evidence type="ECO:0000256" key="1">
    <source>
        <dbReference type="ARBA" id="ARBA00023125"/>
    </source>
</evidence>
<dbReference type="RefSeq" id="WP_195912821.1">
    <property type="nucleotide sequence ID" value="NZ_QHGZ01000018.1"/>
</dbReference>
<name>A0A7Z6WIC2_STRAG</name>
<dbReference type="GO" id="GO:0003677">
    <property type="term" value="F:DNA binding"/>
    <property type="evidence" value="ECO:0007669"/>
    <property type="project" value="UniProtKB-KW"/>
</dbReference>
<evidence type="ECO:0000259" key="2">
    <source>
        <dbReference type="Pfam" id="PF14657"/>
    </source>
</evidence>
<accession>A0A7Z6WIC2</accession>
<dbReference type="EMBL" id="QHGZ01000018">
    <property type="protein sequence ID" value="RDY91422.1"/>
    <property type="molecule type" value="Genomic_DNA"/>
</dbReference>
<protein>
    <submittedName>
        <fullName evidence="4">Site-specific integrase</fullName>
    </submittedName>
</protein>
<dbReference type="InterPro" id="IPR011010">
    <property type="entry name" value="DNA_brk_join_enz"/>
</dbReference>
<feature type="non-terminal residue" evidence="4">
    <location>
        <position position="195"/>
    </location>
</feature>
<keyword evidence="1" id="KW-0238">DNA-binding</keyword>
<dbReference type="InterPro" id="IPR028259">
    <property type="entry name" value="AP2-like_int_N"/>
</dbReference>
<evidence type="ECO:0000313" key="5">
    <source>
        <dbReference type="Proteomes" id="UP000256718"/>
    </source>
</evidence>
<gene>
    <name evidence="4" type="ORF">C4618_00710</name>
</gene>
<dbReference type="Gene3D" id="1.10.150.130">
    <property type="match status" value="1"/>
</dbReference>
<dbReference type="AlphaFoldDB" id="A0A7Z6WIC2"/>
<dbReference type="InterPro" id="IPR004107">
    <property type="entry name" value="Integrase_SAM-like_N"/>
</dbReference>
<organism evidence="4 5">
    <name type="scientific">Streptococcus agalactiae</name>
    <dbReference type="NCBI Taxonomy" id="1311"/>
    <lineage>
        <taxon>Bacteria</taxon>
        <taxon>Bacillati</taxon>
        <taxon>Bacillota</taxon>
        <taxon>Bacilli</taxon>
        <taxon>Lactobacillales</taxon>
        <taxon>Streptococcaceae</taxon>
        <taxon>Streptococcus</taxon>
    </lineage>
</organism>
<dbReference type="SUPFAM" id="SSF56349">
    <property type="entry name" value="DNA breaking-rejoining enzymes"/>
    <property type="match status" value="1"/>
</dbReference>
<sequence>MAYFRKRDNGWEYRISYKDITGKYRQKSKSGFKTKKQAELEANKIEIELSKGFQINNNIEFCTYFKNRSELYKKPNVTATTWDKYNYTLSKIKGYFDKAKLSSIKPSHYQKFISDYLNQYNWQTIKMINTHIRQSIKMAIHEGYITKDFTAFVVLPKPDDSNVDSKFLELSEYQKLISETSNEVKYKSHFCIYLI</sequence>
<evidence type="ECO:0000313" key="4">
    <source>
        <dbReference type="EMBL" id="RDY91422.1"/>
    </source>
</evidence>